<dbReference type="AlphaFoldDB" id="A0A2C5XR76"/>
<evidence type="ECO:0000313" key="2">
    <source>
        <dbReference type="Proteomes" id="UP000224854"/>
    </source>
</evidence>
<dbReference type="EMBL" id="NJEU01001975">
    <property type="protein sequence ID" value="PHH58947.1"/>
    <property type="molecule type" value="Genomic_DNA"/>
</dbReference>
<organism evidence="1 2">
    <name type="scientific">Ophiocordyceps australis</name>
    <dbReference type="NCBI Taxonomy" id="1399860"/>
    <lineage>
        <taxon>Eukaryota</taxon>
        <taxon>Fungi</taxon>
        <taxon>Dikarya</taxon>
        <taxon>Ascomycota</taxon>
        <taxon>Pezizomycotina</taxon>
        <taxon>Sordariomycetes</taxon>
        <taxon>Hypocreomycetidae</taxon>
        <taxon>Hypocreales</taxon>
        <taxon>Ophiocordycipitaceae</taxon>
        <taxon>Ophiocordyceps</taxon>
    </lineage>
</organism>
<dbReference type="OrthoDB" id="4924604at2759"/>
<proteinExistence type="predicted"/>
<reference evidence="1 2" key="1">
    <citation type="submission" date="2017-06" db="EMBL/GenBank/DDBJ databases">
        <title>Ant-infecting Ophiocordyceps genomes reveal a high diversity of potential behavioral manipulation genes and a possible major role for enterotoxins.</title>
        <authorList>
            <person name="De Bekker C."/>
            <person name="Evans H.C."/>
            <person name="Brachmann A."/>
            <person name="Hughes D.P."/>
        </authorList>
    </citation>
    <scope>NUCLEOTIDE SEQUENCE [LARGE SCALE GENOMIC DNA]</scope>
    <source>
        <strain evidence="1 2">1348a</strain>
    </source>
</reference>
<evidence type="ECO:0000313" key="1">
    <source>
        <dbReference type="EMBL" id="PHH58947.1"/>
    </source>
</evidence>
<sequence length="177" mass="20053">MTESATQKTIEIIHRPPEELPEIKADVSVDELTSYVLVSETVQGRSKEQIFGDTAKGFFHFYGAVFTGTITDIQLAYNGEKIQLNMPTGLWDGARIFITWKWAPNPWIEPQRAEAVLGTVKLQEGSPTRFWLTKWTGAGDGESFEFWGIIVSKTMLRLGIRIKGAEYWIDMHRVKGT</sequence>
<dbReference type="Proteomes" id="UP000224854">
    <property type="component" value="Unassembled WGS sequence"/>
</dbReference>
<keyword evidence="2" id="KW-1185">Reference proteome</keyword>
<name>A0A2C5XR76_9HYPO</name>
<comment type="caution">
    <text evidence="1">The sequence shown here is derived from an EMBL/GenBank/DDBJ whole genome shotgun (WGS) entry which is preliminary data.</text>
</comment>
<protein>
    <submittedName>
        <fullName evidence="1">Uncharacterized protein</fullName>
    </submittedName>
</protein>
<gene>
    <name evidence="1" type="ORF">CDD82_2600</name>
</gene>
<accession>A0A2C5XR76</accession>